<dbReference type="InterPro" id="IPR002018">
    <property type="entry name" value="CarbesteraseB"/>
</dbReference>
<gene>
    <name evidence="6" type="ORF">PXEA_LOCUS18289</name>
</gene>
<keyword evidence="3 4" id="KW-0378">Hydrolase</keyword>
<dbReference type="OrthoDB" id="408631at2759"/>
<dbReference type="EC" id="3.1.1.-" evidence="4"/>
<name>A0A448X0I5_9PLAT</name>
<dbReference type="EMBL" id="CAAALY010070093">
    <property type="protein sequence ID" value="VEL24849.1"/>
    <property type="molecule type" value="Genomic_DNA"/>
</dbReference>
<evidence type="ECO:0000256" key="4">
    <source>
        <dbReference type="RuleBase" id="RU361235"/>
    </source>
</evidence>
<dbReference type="GO" id="GO:0005615">
    <property type="term" value="C:extracellular space"/>
    <property type="evidence" value="ECO:0007669"/>
    <property type="project" value="TreeGrafter"/>
</dbReference>
<protein>
    <recommendedName>
        <fullName evidence="4">Carboxylic ester hydrolase</fullName>
        <ecNumber evidence="4">3.1.1.-</ecNumber>
    </recommendedName>
</protein>
<evidence type="ECO:0000313" key="7">
    <source>
        <dbReference type="Proteomes" id="UP000784294"/>
    </source>
</evidence>
<accession>A0A448X0I5</accession>
<comment type="similarity">
    <text evidence="1 4">Belongs to the type-B carboxylesterase/lipase family.</text>
</comment>
<dbReference type="Proteomes" id="UP000784294">
    <property type="component" value="Unassembled WGS sequence"/>
</dbReference>
<feature type="domain" description="Carboxylesterase type B" evidence="5">
    <location>
        <begin position="1"/>
        <end position="133"/>
    </location>
</feature>
<evidence type="ECO:0000259" key="5">
    <source>
        <dbReference type="Pfam" id="PF00135"/>
    </source>
</evidence>
<dbReference type="InterPro" id="IPR029058">
    <property type="entry name" value="AB_hydrolase_fold"/>
</dbReference>
<evidence type="ECO:0000256" key="2">
    <source>
        <dbReference type="ARBA" id="ARBA00022487"/>
    </source>
</evidence>
<dbReference type="InterPro" id="IPR050654">
    <property type="entry name" value="AChE-related_enzymes"/>
</dbReference>
<dbReference type="PROSITE" id="PS00122">
    <property type="entry name" value="CARBOXYLESTERASE_B_1"/>
    <property type="match status" value="1"/>
</dbReference>
<evidence type="ECO:0000313" key="6">
    <source>
        <dbReference type="EMBL" id="VEL24849.1"/>
    </source>
</evidence>
<comment type="caution">
    <text evidence="6">The sequence shown here is derived from an EMBL/GenBank/DDBJ whole genome shotgun (WGS) entry which is preliminary data.</text>
</comment>
<organism evidence="6 7">
    <name type="scientific">Protopolystoma xenopodis</name>
    <dbReference type="NCBI Taxonomy" id="117903"/>
    <lineage>
        <taxon>Eukaryota</taxon>
        <taxon>Metazoa</taxon>
        <taxon>Spiralia</taxon>
        <taxon>Lophotrochozoa</taxon>
        <taxon>Platyhelminthes</taxon>
        <taxon>Monogenea</taxon>
        <taxon>Polyopisthocotylea</taxon>
        <taxon>Polystomatidea</taxon>
        <taxon>Polystomatidae</taxon>
        <taxon>Protopolystoma</taxon>
    </lineage>
</organism>
<dbReference type="GO" id="GO:0006581">
    <property type="term" value="P:acetylcholine catabolic process"/>
    <property type="evidence" value="ECO:0007669"/>
    <property type="project" value="TreeGrafter"/>
</dbReference>
<dbReference type="InterPro" id="IPR019826">
    <property type="entry name" value="Carboxylesterase_B_AS"/>
</dbReference>
<proteinExistence type="inferred from homology"/>
<dbReference type="AlphaFoldDB" id="A0A448X0I5"/>
<evidence type="ECO:0000256" key="3">
    <source>
        <dbReference type="ARBA" id="ARBA00022801"/>
    </source>
</evidence>
<dbReference type="GO" id="GO:0005886">
    <property type="term" value="C:plasma membrane"/>
    <property type="evidence" value="ECO:0007669"/>
    <property type="project" value="TreeGrafter"/>
</dbReference>
<dbReference type="PANTHER" id="PTHR43918">
    <property type="entry name" value="ACETYLCHOLINESTERASE"/>
    <property type="match status" value="1"/>
</dbReference>
<reference evidence="6" key="1">
    <citation type="submission" date="2018-11" db="EMBL/GenBank/DDBJ databases">
        <authorList>
            <consortium name="Pathogen Informatics"/>
        </authorList>
    </citation>
    <scope>NUCLEOTIDE SEQUENCE</scope>
</reference>
<dbReference type="GO" id="GO:0003990">
    <property type="term" value="F:acetylcholinesterase activity"/>
    <property type="evidence" value="ECO:0007669"/>
    <property type="project" value="TreeGrafter"/>
</dbReference>
<evidence type="ECO:0000256" key="1">
    <source>
        <dbReference type="ARBA" id="ARBA00005964"/>
    </source>
</evidence>
<dbReference type="Pfam" id="PF00135">
    <property type="entry name" value="COesterase"/>
    <property type="match status" value="1"/>
</dbReference>
<dbReference type="SUPFAM" id="SSF53474">
    <property type="entry name" value="alpha/beta-Hydrolases"/>
    <property type="match status" value="1"/>
</dbReference>
<keyword evidence="2" id="KW-0719">Serine esterase</keyword>
<dbReference type="Gene3D" id="3.40.50.1820">
    <property type="entry name" value="alpha/beta hydrolase"/>
    <property type="match status" value="1"/>
</dbReference>
<sequence>MVWIYGGGFTSGSASLDVYNGAFLAAHEDVVVVNMQYRMGAFGFLYFKPRSNELPTNAVGNQALWDQNMALRWVQRNIDRFGGDPDQVTLFGESAGSVSVSLHWLSPMSQRYFTRAILQSGSSDCRWGLDSPDESHERSTEVIPPFLHSRTCHLIRSRSMDRRASVWLPPLHSTPLHSTPHSAIHVPAFPVQSGGVEPAASTVCQKVDSLARFHFKGNPMELSRDA</sequence>
<dbReference type="PANTHER" id="PTHR43918:SF4">
    <property type="entry name" value="CARBOXYLIC ESTER HYDROLASE"/>
    <property type="match status" value="1"/>
</dbReference>
<keyword evidence="7" id="KW-1185">Reference proteome</keyword>
<dbReference type="GO" id="GO:0019695">
    <property type="term" value="P:choline metabolic process"/>
    <property type="evidence" value="ECO:0007669"/>
    <property type="project" value="TreeGrafter"/>
</dbReference>